<gene>
    <name evidence="7" type="primary">Pvi_SERA6</name>
</gene>
<feature type="compositionally biased region" description="Low complexity" evidence="4">
    <location>
        <begin position="102"/>
        <end position="134"/>
    </location>
</feature>
<feature type="compositionally biased region" description="Polar residues" evidence="4">
    <location>
        <begin position="78"/>
        <end position="94"/>
    </location>
</feature>
<feature type="region of interest" description="Disordered" evidence="4">
    <location>
        <begin position="503"/>
        <end position="527"/>
    </location>
</feature>
<name>A0A0E4B1Z8_PLAVI</name>
<accession>A0A0E4B1Z8</accession>
<feature type="compositionally biased region" description="Low complexity" evidence="4">
    <location>
        <begin position="143"/>
        <end position="158"/>
    </location>
</feature>
<dbReference type="InterPro" id="IPR000668">
    <property type="entry name" value="Peptidase_C1A_C"/>
</dbReference>
<feature type="chain" id="PRO_5002418103" evidence="5">
    <location>
        <begin position="18"/>
        <end position="1140"/>
    </location>
</feature>
<dbReference type="InterPro" id="IPR013128">
    <property type="entry name" value="Peptidase_C1A"/>
</dbReference>
<feature type="compositionally biased region" description="Pro residues" evidence="4">
    <location>
        <begin position="1017"/>
        <end position="1026"/>
    </location>
</feature>
<evidence type="ECO:0000256" key="1">
    <source>
        <dbReference type="ARBA" id="ARBA00008455"/>
    </source>
</evidence>
<feature type="domain" description="Peptidase C1A papain C-terminal" evidence="6">
    <location>
        <begin position="561"/>
        <end position="812"/>
    </location>
</feature>
<dbReference type="CDD" id="cd02619">
    <property type="entry name" value="Peptidase_C1"/>
    <property type="match status" value="1"/>
</dbReference>
<dbReference type="VEuPathDB" id="PlasmoDB:PVP01_0417300"/>
<dbReference type="VEuPathDB" id="PlasmoDB:PVW1_040023700"/>
<feature type="compositionally biased region" description="Basic and acidic residues" evidence="4">
    <location>
        <begin position="878"/>
        <end position="890"/>
    </location>
</feature>
<evidence type="ECO:0000313" key="7">
    <source>
        <dbReference type="EMBL" id="BAR42432.1"/>
    </source>
</evidence>
<keyword evidence="3" id="KW-0325">Glycoprotein</keyword>
<dbReference type="InterPro" id="IPR038765">
    <property type="entry name" value="Papain-like_cys_pep_sf"/>
</dbReference>
<feature type="region of interest" description="Disordered" evidence="4">
    <location>
        <begin position="855"/>
        <end position="1054"/>
    </location>
</feature>
<dbReference type="SUPFAM" id="SSF54001">
    <property type="entry name" value="Cysteine proteinases"/>
    <property type="match status" value="1"/>
</dbReference>
<evidence type="ECO:0000256" key="2">
    <source>
        <dbReference type="ARBA" id="ARBA00023145"/>
    </source>
</evidence>
<feature type="region of interest" description="Disordered" evidence="4">
    <location>
        <begin position="22"/>
        <end position="158"/>
    </location>
</feature>
<comment type="similarity">
    <text evidence="1">Belongs to the peptidase C1 family.</text>
</comment>
<evidence type="ECO:0000256" key="4">
    <source>
        <dbReference type="SAM" id="MobiDB-lite"/>
    </source>
</evidence>
<evidence type="ECO:0000259" key="6">
    <source>
        <dbReference type="SMART" id="SM00645"/>
    </source>
</evidence>
<organism evidence="7">
    <name type="scientific">Plasmodium vivax</name>
    <name type="common">malaria parasite P. vivax</name>
    <dbReference type="NCBI Taxonomy" id="5855"/>
    <lineage>
        <taxon>Eukaryota</taxon>
        <taxon>Sar</taxon>
        <taxon>Alveolata</taxon>
        <taxon>Apicomplexa</taxon>
        <taxon>Aconoidasida</taxon>
        <taxon>Haemosporida</taxon>
        <taxon>Plasmodiidae</taxon>
        <taxon>Plasmodium</taxon>
        <taxon>Plasmodium (Plasmodium)</taxon>
    </lineage>
</organism>
<dbReference type="AlphaFoldDB" id="A0A0E4B1Z8"/>
<keyword evidence="2" id="KW-0865">Zymogen</keyword>
<dbReference type="Pfam" id="PF00112">
    <property type="entry name" value="Peptidase_C1"/>
    <property type="match status" value="1"/>
</dbReference>
<protein>
    <submittedName>
        <fullName evidence="7">Putative papain-like cysteine prorease</fullName>
    </submittedName>
</protein>
<sequence length="1140" mass="123114">MRSRLSVLLLTYAVLNGGILIKAEQSNDSPPPAGPPPKDDTSLPSAPPPNPVTPGVEVQQGPSHSPTLPGGTHDTAVQGPQQDPQGPTHQVPSEESSDQGPRVDQQQQARVADVSGVPSSATETISETSTVVAEQTVVPTPPEASLSSAAPPEASPPSGNSIQVITALLKDANGVKVTGACGAHFELSLVPHISISAETKTNDIKLRPILHKLLDAKEADVGTTKLDNAIQFEPNQEKLKNKCQPGKENEDTFKFLVFIHEGELTLKWKVYNKSAPADASKEVDVRKYTLKNLDQPITTVQVRSSKVDEETLLVESKSYYVNRDIPDKCDVIATDCYLNGNVDIEKCFQCTLLMENSDTTNECFKYVSSQVTDKFKDIKVNAQDEEDPAEVELAASIGKILQGVFKKGEAAHIELLTFDEVDAALKEELLNYCSSMKEVDASGVLDQYQLGSEEDIFANLTSILKNHAGETKSTLQNKLKNPAICLKNADEWVESKKGLLLPSLSHTNGEATPPETPKEDHMSDADEGQQSVPYDAVINLVSAEEKNNQSSLIEDSTFCTEDYCNRWKDDTSCVSKIEAEDQGVCSTSWLFASKVHLETIKCMKGYDHIATSALYVANCSSKEAKDKCHAASNPLEFLDILEETQFLPAESNLPYSYKAVSNACPEPKSHWQNLWENVKLLEKQYEPNAVSTKGYTAYQSDHFKGNMDAFINLVKSQVMSKGSVIAYVKADELMGYDFNGKNVHSLCGSETPNHAVNIIGYGNYVSAEGVKKSYWLLRNSWGKYWGDDGNFKIDMHGADHCQHNFIHTAAVFNLEMPLAQSAAKKDNHLYSYYLKGSPDLYQNMYYKGFGSQGGNAKGGEKGQVGTPVVSGQEEEEVASDRQDQVREQSHVEASAGPDGLQAGQVDVKAEEEDTKAGQGGEDSAATQDGGSHGPGAVQPLAEQSDTRGVASNLPDGSQLPGSGHEAGQSGHGVAESGSEVPESRPEAPPGEPGAAHSEPQVTESEHGVPPSGSGVPPGGPGVPPSGPEVGRSETGETLSQPAESPPLPNPPSNTAKITQVLHILKHVKQGKVKTRLVTYDSNAAMSADHVCSRAVASDPEKQDECVKFCDDHWNDCKDKISPAYCLTQIRGKKDCFFCYI</sequence>
<evidence type="ECO:0000256" key="5">
    <source>
        <dbReference type="SAM" id="SignalP"/>
    </source>
</evidence>
<reference evidence="7" key="1">
    <citation type="submission" date="2012-07" db="EMBL/GenBank/DDBJ databases">
        <title>Species-specific polymorphism of Plasmodium serine repeat antigen genes.</title>
        <authorList>
            <person name="Arisue N."/>
            <person name="Tanabe K."/>
            <person name="Palacpac N.M.Q."/>
            <person name="Horii T."/>
        </authorList>
    </citation>
    <scope>NUCLEOTIDE SEQUENCE</scope>
    <source>
        <strain evidence="7">Chesson</strain>
    </source>
</reference>
<evidence type="ECO:0000256" key="3">
    <source>
        <dbReference type="ARBA" id="ARBA00023180"/>
    </source>
</evidence>
<dbReference type="GO" id="GO:0006508">
    <property type="term" value="P:proteolysis"/>
    <property type="evidence" value="ECO:0007669"/>
    <property type="project" value="InterPro"/>
</dbReference>
<dbReference type="VEuPathDB" id="PlasmoDB:PVPAM_040028100"/>
<dbReference type="VEuPathDB" id="PlasmoDB:PVX_003825"/>
<dbReference type="Gene3D" id="3.90.70.10">
    <property type="entry name" value="Cysteine proteinases"/>
    <property type="match status" value="1"/>
</dbReference>
<dbReference type="PANTHER" id="PTHR12411">
    <property type="entry name" value="CYSTEINE PROTEASE FAMILY C1-RELATED"/>
    <property type="match status" value="1"/>
</dbReference>
<dbReference type="SMART" id="SM00645">
    <property type="entry name" value="Pept_C1"/>
    <property type="match status" value="1"/>
</dbReference>
<dbReference type="EMBL" id="AB733820">
    <property type="protein sequence ID" value="BAR42432.1"/>
    <property type="molecule type" value="Genomic_DNA"/>
</dbReference>
<feature type="signal peptide" evidence="5">
    <location>
        <begin position="1"/>
        <end position="17"/>
    </location>
</feature>
<proteinExistence type="inferred from homology"/>
<dbReference type="GO" id="GO:0008234">
    <property type="term" value="F:cysteine-type peptidase activity"/>
    <property type="evidence" value="ECO:0007669"/>
    <property type="project" value="InterPro"/>
</dbReference>
<keyword evidence="5" id="KW-0732">Signal</keyword>